<dbReference type="Proteomes" id="UP001060368">
    <property type="component" value="Chromosome"/>
</dbReference>
<dbReference type="EMBL" id="CP096115">
    <property type="protein sequence ID" value="UUX92059.1"/>
    <property type="molecule type" value="Genomic_DNA"/>
</dbReference>
<keyword evidence="2" id="KW-1185">Reference proteome</keyword>
<evidence type="ECO:0000313" key="2">
    <source>
        <dbReference type="Proteomes" id="UP001060368"/>
    </source>
</evidence>
<proteinExistence type="predicted"/>
<organism evidence="1 2">
    <name type="scientific">Methanoplanus endosymbiosus</name>
    <dbReference type="NCBI Taxonomy" id="33865"/>
    <lineage>
        <taxon>Archaea</taxon>
        <taxon>Methanobacteriati</taxon>
        <taxon>Methanobacteriota</taxon>
        <taxon>Stenosarchaea group</taxon>
        <taxon>Methanomicrobia</taxon>
        <taxon>Methanomicrobiales</taxon>
        <taxon>Methanomicrobiaceae</taxon>
        <taxon>Methanoplanus</taxon>
    </lineage>
</organism>
<dbReference type="AlphaFoldDB" id="A0A9E7PKX8"/>
<dbReference type="KEGG" id="mend:L6E24_11950"/>
<dbReference type="GeneID" id="74308426"/>
<evidence type="ECO:0000313" key="1">
    <source>
        <dbReference type="EMBL" id="UUX92059.1"/>
    </source>
</evidence>
<reference evidence="1" key="1">
    <citation type="submission" date="2022-04" db="EMBL/GenBank/DDBJ databases">
        <title>Complete genome of Methanoplanus endosymbiosus DSM 3599.</title>
        <authorList>
            <person name="Chen S.-C."/>
            <person name="You Y.-T."/>
            <person name="Zhou Y.-Z."/>
            <person name="Lai M.-C."/>
        </authorList>
    </citation>
    <scope>NUCLEOTIDE SEQUENCE</scope>
    <source>
        <strain evidence="1">DSM 3599</strain>
    </source>
</reference>
<accession>A0A9E7PKX8</accession>
<gene>
    <name evidence="1" type="ORF">L6E24_11950</name>
</gene>
<name>A0A9E7PKX8_9EURY</name>
<dbReference type="RefSeq" id="WP_257742211.1">
    <property type="nucleotide sequence ID" value="NZ_CP096115.1"/>
</dbReference>
<sequence length="137" mass="16216">MSEFEGFEITFRGGGAEDQLMISQMIEELNKQGIEAHQDHDLEEQFFDTWWKAKLWMIPHLFPYCRENEDSCFDLMELECPLCEGFFKGCKGCMSKICNKRCVCVLYDSDSGEIIPPVEWHYVQPEDRFVYNNFCLR</sequence>
<protein>
    <submittedName>
        <fullName evidence="1">Uncharacterized protein</fullName>
    </submittedName>
</protein>